<evidence type="ECO:0000256" key="2">
    <source>
        <dbReference type="ARBA" id="ARBA00008874"/>
    </source>
</evidence>
<evidence type="ECO:0000256" key="13">
    <source>
        <dbReference type="ARBA" id="ARBA00048679"/>
    </source>
</evidence>
<feature type="compositionally biased region" description="Basic and acidic residues" evidence="15">
    <location>
        <begin position="1"/>
        <end position="16"/>
    </location>
</feature>
<keyword evidence="10" id="KW-0067">ATP-binding</keyword>
<evidence type="ECO:0000256" key="14">
    <source>
        <dbReference type="SAM" id="Coils"/>
    </source>
</evidence>
<evidence type="ECO:0000313" key="16">
    <source>
        <dbReference type="EMBL" id="KAL0162361.1"/>
    </source>
</evidence>
<feature type="coiled-coil region" evidence="14">
    <location>
        <begin position="25"/>
        <end position="71"/>
    </location>
</feature>
<keyword evidence="14" id="KW-0175">Coiled coil</keyword>
<comment type="catalytic activity">
    <reaction evidence="13">
        <text>L-seryl-[protein] + ATP = O-phospho-L-seryl-[protein] + ADP + H(+)</text>
        <dbReference type="Rhea" id="RHEA:17989"/>
        <dbReference type="Rhea" id="RHEA-COMP:9863"/>
        <dbReference type="Rhea" id="RHEA-COMP:11604"/>
        <dbReference type="ChEBI" id="CHEBI:15378"/>
        <dbReference type="ChEBI" id="CHEBI:29999"/>
        <dbReference type="ChEBI" id="CHEBI:30616"/>
        <dbReference type="ChEBI" id="CHEBI:83421"/>
        <dbReference type="ChEBI" id="CHEBI:456216"/>
        <dbReference type="EC" id="2.7.11.1"/>
    </reaction>
</comment>
<accession>A0ABD0NME6</accession>
<dbReference type="GO" id="GO:0005524">
    <property type="term" value="F:ATP binding"/>
    <property type="evidence" value="ECO:0007669"/>
    <property type="project" value="UniProtKB-KW"/>
</dbReference>
<dbReference type="EMBL" id="JAMKFB020000021">
    <property type="protein sequence ID" value="KAL0162361.1"/>
    <property type="molecule type" value="Genomic_DNA"/>
</dbReference>
<dbReference type="EC" id="2.7.11.1" evidence="3"/>
<keyword evidence="9" id="KW-0418">Kinase</keyword>
<keyword evidence="6" id="KW-0808">Transferase</keyword>
<proteinExistence type="inferred from homology"/>
<comment type="catalytic activity">
    <reaction evidence="12">
        <text>L-threonyl-[protein] + ATP = O-phospho-L-threonyl-[protein] + ADP + H(+)</text>
        <dbReference type="Rhea" id="RHEA:46608"/>
        <dbReference type="Rhea" id="RHEA-COMP:11060"/>
        <dbReference type="Rhea" id="RHEA-COMP:11605"/>
        <dbReference type="ChEBI" id="CHEBI:15378"/>
        <dbReference type="ChEBI" id="CHEBI:30013"/>
        <dbReference type="ChEBI" id="CHEBI:30616"/>
        <dbReference type="ChEBI" id="CHEBI:61977"/>
        <dbReference type="ChEBI" id="CHEBI:456216"/>
        <dbReference type="EC" id="2.7.11.1"/>
    </reaction>
</comment>
<dbReference type="InterPro" id="IPR051234">
    <property type="entry name" value="TAO_STE20_kinase"/>
</dbReference>
<comment type="subcellular location">
    <subcellularLocation>
        <location evidence="1">Cytoplasm</location>
    </subcellularLocation>
</comment>
<feature type="region of interest" description="Disordered" evidence="15">
    <location>
        <begin position="1"/>
        <end position="23"/>
    </location>
</feature>
<gene>
    <name evidence="16" type="ORF">M9458_041757</name>
</gene>
<comment type="caution">
    <text evidence="16">The sequence shown here is derived from an EMBL/GenBank/DDBJ whole genome shotgun (WGS) entry which is preliminary data.</text>
</comment>
<dbReference type="PANTHER" id="PTHR47167:SF8">
    <property type="entry name" value="SERINE_THREONINE-PROTEIN KINASE TAO1"/>
    <property type="match status" value="1"/>
</dbReference>
<keyword evidence="4" id="KW-0963">Cytoplasm</keyword>
<dbReference type="GO" id="GO:0004674">
    <property type="term" value="F:protein serine/threonine kinase activity"/>
    <property type="evidence" value="ECO:0007669"/>
    <property type="project" value="UniProtKB-KW"/>
</dbReference>
<keyword evidence="7" id="KW-0547">Nucleotide-binding</keyword>
<dbReference type="GO" id="GO:0005737">
    <property type="term" value="C:cytoplasm"/>
    <property type="evidence" value="ECO:0007669"/>
    <property type="project" value="UniProtKB-SubCell"/>
</dbReference>
<evidence type="ECO:0000256" key="15">
    <source>
        <dbReference type="SAM" id="MobiDB-lite"/>
    </source>
</evidence>
<evidence type="ECO:0000256" key="7">
    <source>
        <dbReference type="ARBA" id="ARBA00022741"/>
    </source>
</evidence>
<evidence type="ECO:0000256" key="11">
    <source>
        <dbReference type="ARBA" id="ARBA00023204"/>
    </source>
</evidence>
<reference evidence="16 17" key="1">
    <citation type="submission" date="2024-05" db="EMBL/GenBank/DDBJ databases">
        <title>Genome sequencing and assembly of Indian major carp, Cirrhinus mrigala (Hamilton, 1822).</title>
        <authorList>
            <person name="Mohindra V."/>
            <person name="Chowdhury L.M."/>
            <person name="Lal K."/>
            <person name="Jena J.K."/>
        </authorList>
    </citation>
    <scope>NUCLEOTIDE SEQUENCE [LARGE SCALE GENOMIC DNA]</scope>
    <source>
        <strain evidence="16">CM1030</strain>
        <tissue evidence="16">Blood</tissue>
    </source>
</reference>
<feature type="non-terminal residue" evidence="16">
    <location>
        <position position="1"/>
    </location>
</feature>
<evidence type="ECO:0000256" key="5">
    <source>
        <dbReference type="ARBA" id="ARBA00022527"/>
    </source>
</evidence>
<keyword evidence="17" id="KW-1185">Reference proteome</keyword>
<evidence type="ECO:0000256" key="10">
    <source>
        <dbReference type="ARBA" id="ARBA00022840"/>
    </source>
</evidence>
<name>A0ABD0NME6_CIRMR</name>
<dbReference type="Proteomes" id="UP001529510">
    <property type="component" value="Unassembled WGS sequence"/>
</dbReference>
<dbReference type="PANTHER" id="PTHR47167">
    <property type="entry name" value="SERINE/THREONINE-PROTEIN KINASE TAO1-LIKE PROTEIN"/>
    <property type="match status" value="1"/>
</dbReference>
<keyword evidence="8" id="KW-0227">DNA damage</keyword>
<evidence type="ECO:0000313" key="17">
    <source>
        <dbReference type="Proteomes" id="UP001529510"/>
    </source>
</evidence>
<sequence>VTRQMQEHEQDSELREQMSGYKRMRRQHQKHLMALENKLKAEMDEHRLRLDKELEAQRNSFAAEMEKLVKKNQASIEKD</sequence>
<feature type="non-terminal residue" evidence="16">
    <location>
        <position position="79"/>
    </location>
</feature>
<keyword evidence="5" id="KW-0723">Serine/threonine-protein kinase</keyword>
<dbReference type="GO" id="GO:0006281">
    <property type="term" value="P:DNA repair"/>
    <property type="evidence" value="ECO:0007669"/>
    <property type="project" value="UniProtKB-KW"/>
</dbReference>
<protein>
    <recommendedName>
        <fullName evidence="3">non-specific serine/threonine protein kinase</fullName>
        <ecNumber evidence="3">2.7.11.1</ecNumber>
    </recommendedName>
</protein>
<evidence type="ECO:0000256" key="8">
    <source>
        <dbReference type="ARBA" id="ARBA00022763"/>
    </source>
</evidence>
<keyword evidence="11" id="KW-0234">DNA repair</keyword>
<evidence type="ECO:0000256" key="12">
    <source>
        <dbReference type="ARBA" id="ARBA00047899"/>
    </source>
</evidence>
<evidence type="ECO:0000256" key="1">
    <source>
        <dbReference type="ARBA" id="ARBA00004496"/>
    </source>
</evidence>
<organism evidence="16 17">
    <name type="scientific">Cirrhinus mrigala</name>
    <name type="common">Mrigala</name>
    <dbReference type="NCBI Taxonomy" id="683832"/>
    <lineage>
        <taxon>Eukaryota</taxon>
        <taxon>Metazoa</taxon>
        <taxon>Chordata</taxon>
        <taxon>Craniata</taxon>
        <taxon>Vertebrata</taxon>
        <taxon>Euteleostomi</taxon>
        <taxon>Actinopterygii</taxon>
        <taxon>Neopterygii</taxon>
        <taxon>Teleostei</taxon>
        <taxon>Ostariophysi</taxon>
        <taxon>Cypriniformes</taxon>
        <taxon>Cyprinidae</taxon>
        <taxon>Labeoninae</taxon>
        <taxon>Labeonini</taxon>
        <taxon>Cirrhinus</taxon>
    </lineage>
</organism>
<evidence type="ECO:0000256" key="4">
    <source>
        <dbReference type="ARBA" id="ARBA00022490"/>
    </source>
</evidence>
<evidence type="ECO:0000256" key="9">
    <source>
        <dbReference type="ARBA" id="ARBA00022777"/>
    </source>
</evidence>
<evidence type="ECO:0000256" key="3">
    <source>
        <dbReference type="ARBA" id="ARBA00012513"/>
    </source>
</evidence>
<evidence type="ECO:0000256" key="6">
    <source>
        <dbReference type="ARBA" id="ARBA00022679"/>
    </source>
</evidence>
<dbReference type="AlphaFoldDB" id="A0ABD0NME6"/>
<comment type="similarity">
    <text evidence="2">Belongs to the protein kinase superfamily. STE Ser/Thr protein kinase family. STE20 subfamily.</text>
</comment>